<evidence type="ECO:0000256" key="11">
    <source>
        <dbReference type="ARBA" id="ARBA00022807"/>
    </source>
</evidence>
<evidence type="ECO:0000256" key="6">
    <source>
        <dbReference type="ARBA" id="ARBA00022723"/>
    </source>
</evidence>
<keyword evidence="6" id="KW-0479">Metal-binding</keyword>
<dbReference type="GO" id="GO:0016579">
    <property type="term" value="P:protein deubiquitination"/>
    <property type="evidence" value="ECO:0007669"/>
    <property type="project" value="InterPro"/>
</dbReference>
<keyword evidence="11" id="KW-0788">Thiol protease</keyword>
<evidence type="ECO:0000259" key="17">
    <source>
        <dbReference type="PROSITE" id="PS50235"/>
    </source>
</evidence>
<dbReference type="InterPro" id="IPR001394">
    <property type="entry name" value="Peptidase_C19_UCH"/>
</dbReference>
<evidence type="ECO:0000256" key="4">
    <source>
        <dbReference type="ARBA" id="ARBA00014611"/>
    </source>
</evidence>
<dbReference type="Proteomes" id="UP000594262">
    <property type="component" value="Unplaced"/>
</dbReference>
<proteinExistence type="inferred from homology"/>
<keyword evidence="8" id="KW-0863">Zinc-finger</keyword>
<dbReference type="InterPro" id="IPR015940">
    <property type="entry name" value="UBA"/>
</dbReference>
<sequence length="422" mass="48391">STTNNYANYGVRPQMFKSLIGRGHAEFSTNHQQDAQEFFLHFMDKMEKEERNEDVKLKKLFMFQLEDRVQCTSSQQVAYKKREEMMISLPIPLDKATNIGEFKAFEERKKQAETNKERIPTEEIVRLKIPMSECLNEFTADESVEQFYSTAIKRKITALKRTRFATFPDYLVIQLRRFTVGDDWVPKKLDVSVEMEEMIDLNSLRGNGLQSNETQLPDDDGGEEETTVEINEGFVAQLMDMGFPLEACKKAVHYTNNQGVEAAMNWVFEHSQDVDFASPLQLGGGGKEKKKTETFTPNIESVSMLMAMGFTDQQAHKALKKTNNNLEAAAEWMFSNPDELNTSMEVDEPAAESSLTENTMHDGNGKYKLMGFASHMGTSTSCGHYVCHIYKEGRWVIYNDRKVAESETPPRDLGYIYFYKRI</sequence>
<dbReference type="FunFam" id="1.10.8.10:FF:000086">
    <property type="entry name" value="Ubiquitin carboxyl-terminal hydrolase"/>
    <property type="match status" value="1"/>
</dbReference>
<dbReference type="CDD" id="cd14386">
    <property type="entry name" value="UBA2_UBP5"/>
    <property type="match status" value="1"/>
</dbReference>
<evidence type="ECO:0000313" key="18">
    <source>
        <dbReference type="EnsemblMetazoa" id="CLYHEMP024636.1"/>
    </source>
</evidence>
<keyword evidence="12" id="KW-0862">Zinc</keyword>
<evidence type="ECO:0000256" key="15">
    <source>
        <dbReference type="ARBA" id="ARBA00032096"/>
    </source>
</evidence>
<dbReference type="Pfam" id="PF00443">
    <property type="entry name" value="UCH"/>
    <property type="match status" value="1"/>
</dbReference>
<dbReference type="PROSITE" id="PS00973">
    <property type="entry name" value="USP_2"/>
    <property type="match status" value="1"/>
</dbReference>
<evidence type="ECO:0000259" key="16">
    <source>
        <dbReference type="PROSITE" id="PS50030"/>
    </source>
</evidence>
<keyword evidence="7" id="KW-0677">Repeat</keyword>
<dbReference type="InterPro" id="IPR018200">
    <property type="entry name" value="USP_CS"/>
</dbReference>
<comment type="catalytic activity">
    <reaction evidence="1">
        <text>Thiol-dependent hydrolysis of ester, thioester, amide, peptide and isopeptide bonds formed by the C-terminal Gly of ubiquitin (a 76-residue protein attached to proteins as an intracellular targeting signal).</text>
        <dbReference type="EC" id="3.4.19.12"/>
    </reaction>
</comment>
<dbReference type="GO" id="GO:0006508">
    <property type="term" value="P:proteolysis"/>
    <property type="evidence" value="ECO:0007669"/>
    <property type="project" value="UniProtKB-KW"/>
</dbReference>
<evidence type="ECO:0000256" key="14">
    <source>
        <dbReference type="ARBA" id="ARBA00029889"/>
    </source>
</evidence>
<feature type="domain" description="UBA" evidence="16">
    <location>
        <begin position="296"/>
        <end position="336"/>
    </location>
</feature>
<evidence type="ECO:0000256" key="2">
    <source>
        <dbReference type="ARBA" id="ARBA00009085"/>
    </source>
</evidence>
<protein>
    <recommendedName>
        <fullName evidence="4">Ubiquitin carboxyl-terminal hydrolase 14</fullName>
        <ecNumber evidence="3">3.4.19.12</ecNumber>
    </recommendedName>
    <alternativeName>
        <fullName evidence="13">Deubiquitinating enzyme 14</fullName>
    </alternativeName>
    <alternativeName>
        <fullName evidence="14">Ubiquitin thioesterase 14</fullName>
    </alternativeName>
    <alternativeName>
        <fullName evidence="15">Ubiquitin-specific-processing protease 14</fullName>
    </alternativeName>
</protein>
<evidence type="ECO:0000256" key="10">
    <source>
        <dbReference type="ARBA" id="ARBA00022801"/>
    </source>
</evidence>
<name>A0A7M6DRC8_9CNID</name>
<evidence type="ECO:0000313" key="19">
    <source>
        <dbReference type="Proteomes" id="UP000594262"/>
    </source>
</evidence>
<dbReference type="PANTHER" id="PTHR21646">
    <property type="entry name" value="UBIQUITIN CARBOXYL-TERMINAL HYDROLASE"/>
    <property type="match status" value="1"/>
</dbReference>
<evidence type="ECO:0000256" key="5">
    <source>
        <dbReference type="ARBA" id="ARBA00022670"/>
    </source>
</evidence>
<dbReference type="SUPFAM" id="SSF54001">
    <property type="entry name" value="Cysteine proteinases"/>
    <property type="match status" value="1"/>
</dbReference>
<evidence type="ECO:0000256" key="12">
    <source>
        <dbReference type="ARBA" id="ARBA00022833"/>
    </source>
</evidence>
<dbReference type="Gene3D" id="1.10.8.10">
    <property type="entry name" value="DNA helicase RuvA subunit, C-terminal domain"/>
    <property type="match status" value="2"/>
</dbReference>
<dbReference type="EC" id="3.4.19.12" evidence="3"/>
<feature type="domain" description="USP" evidence="17">
    <location>
        <begin position="1"/>
        <end position="422"/>
    </location>
</feature>
<dbReference type="PROSITE" id="PS50235">
    <property type="entry name" value="USP_3"/>
    <property type="match status" value="1"/>
</dbReference>
<dbReference type="InterPro" id="IPR028889">
    <property type="entry name" value="USP"/>
</dbReference>
<evidence type="ECO:0000256" key="7">
    <source>
        <dbReference type="ARBA" id="ARBA00022737"/>
    </source>
</evidence>
<dbReference type="PROSITE" id="PS50030">
    <property type="entry name" value="UBA"/>
    <property type="match status" value="2"/>
</dbReference>
<dbReference type="CDD" id="cd14294">
    <property type="entry name" value="UBA1_UBP5_like"/>
    <property type="match status" value="1"/>
</dbReference>
<dbReference type="GO" id="GO:0004843">
    <property type="term" value="F:cysteine-type deubiquitinase activity"/>
    <property type="evidence" value="ECO:0007669"/>
    <property type="project" value="UniProtKB-EC"/>
</dbReference>
<dbReference type="InterPro" id="IPR050185">
    <property type="entry name" value="Ub_carboxyl-term_hydrolase"/>
</dbReference>
<evidence type="ECO:0000256" key="3">
    <source>
        <dbReference type="ARBA" id="ARBA00012759"/>
    </source>
</evidence>
<evidence type="ECO:0000256" key="9">
    <source>
        <dbReference type="ARBA" id="ARBA00022786"/>
    </source>
</evidence>
<reference evidence="18" key="1">
    <citation type="submission" date="2021-01" db="UniProtKB">
        <authorList>
            <consortium name="EnsemblMetazoa"/>
        </authorList>
    </citation>
    <scope>IDENTIFICATION</scope>
</reference>
<dbReference type="Gene3D" id="3.90.70.10">
    <property type="entry name" value="Cysteine proteinases"/>
    <property type="match status" value="1"/>
</dbReference>
<keyword evidence="9" id="KW-0833">Ubl conjugation pathway</keyword>
<comment type="similarity">
    <text evidence="2">Belongs to the peptidase C19 family.</text>
</comment>
<keyword evidence="10" id="KW-0378">Hydrolase</keyword>
<dbReference type="SUPFAM" id="SSF46934">
    <property type="entry name" value="UBA-like"/>
    <property type="match status" value="1"/>
</dbReference>
<dbReference type="AlphaFoldDB" id="A0A7M6DRC8"/>
<dbReference type="SMART" id="SM00165">
    <property type="entry name" value="UBA"/>
    <property type="match status" value="2"/>
</dbReference>
<keyword evidence="5" id="KW-0645">Protease</keyword>
<feature type="domain" description="UBA" evidence="16">
    <location>
        <begin position="229"/>
        <end position="270"/>
    </location>
</feature>
<dbReference type="PANTHER" id="PTHR21646:SF10">
    <property type="entry name" value="UBIQUITIN CARBOXYL-TERMINAL HYDROLASE 14"/>
    <property type="match status" value="1"/>
</dbReference>
<dbReference type="InterPro" id="IPR038765">
    <property type="entry name" value="Papain-like_cys_pep_sf"/>
</dbReference>
<keyword evidence="19" id="KW-1185">Reference proteome</keyword>
<dbReference type="Pfam" id="PF00627">
    <property type="entry name" value="UBA"/>
    <property type="match status" value="2"/>
</dbReference>
<evidence type="ECO:0000256" key="1">
    <source>
        <dbReference type="ARBA" id="ARBA00000707"/>
    </source>
</evidence>
<dbReference type="InterPro" id="IPR009060">
    <property type="entry name" value="UBA-like_sf"/>
</dbReference>
<dbReference type="EnsemblMetazoa" id="CLYHEMT024636.1">
    <property type="protein sequence ID" value="CLYHEMP024636.1"/>
    <property type="gene ID" value="CLYHEMG024636"/>
</dbReference>
<dbReference type="GO" id="GO:0008270">
    <property type="term" value="F:zinc ion binding"/>
    <property type="evidence" value="ECO:0007669"/>
    <property type="project" value="UniProtKB-KW"/>
</dbReference>
<evidence type="ECO:0000256" key="13">
    <source>
        <dbReference type="ARBA" id="ARBA00029877"/>
    </source>
</evidence>
<evidence type="ECO:0000256" key="8">
    <source>
        <dbReference type="ARBA" id="ARBA00022771"/>
    </source>
</evidence>
<organism evidence="18 19">
    <name type="scientific">Clytia hemisphaerica</name>
    <dbReference type="NCBI Taxonomy" id="252671"/>
    <lineage>
        <taxon>Eukaryota</taxon>
        <taxon>Metazoa</taxon>
        <taxon>Cnidaria</taxon>
        <taxon>Hydrozoa</taxon>
        <taxon>Hydroidolina</taxon>
        <taxon>Leptothecata</taxon>
        <taxon>Obeliida</taxon>
        <taxon>Clytiidae</taxon>
        <taxon>Clytia</taxon>
    </lineage>
</organism>
<dbReference type="OrthoDB" id="361536at2759"/>
<accession>A0A7M6DRC8</accession>